<evidence type="ECO:0000256" key="1">
    <source>
        <dbReference type="ARBA" id="ARBA00005947"/>
    </source>
</evidence>
<name>A0ABT5JQE4_9SPHN</name>
<dbReference type="InterPro" id="IPR023696">
    <property type="entry name" value="Ureohydrolase_dom_sf"/>
</dbReference>
<keyword evidence="2" id="KW-0378">Hydrolase</keyword>
<evidence type="ECO:0000313" key="4">
    <source>
        <dbReference type="EMBL" id="MDC8754899.1"/>
    </source>
</evidence>
<accession>A0ABT5JQE4</accession>
<dbReference type="Pfam" id="PF00850">
    <property type="entry name" value="Hist_deacetyl"/>
    <property type="match status" value="1"/>
</dbReference>
<comment type="caution">
    <text evidence="4">The sequence shown here is derived from an EMBL/GenBank/DDBJ whole genome shotgun (WGS) entry which is preliminary data.</text>
</comment>
<comment type="similarity">
    <text evidence="1">Belongs to the histone deacetylase family.</text>
</comment>
<sequence length="306" mass="33462">MLHVVHHADYMAPRPERGSFRFDKYYLVMEELRASGAPVTEHAPEPMPREWLEAVHCPDYVDQVFRAEVPREKERRIGFPVTPHIASRVRHTNGGTWLAARLAMRHGYAANSAAGSHHALHDTGAGYCVFNDLAVAANRLIAEGDARRILIVDCDVHQGDGTASLTAGRADIFTLSLHAEKNFPVRKARSSRDVGLPDGVDDDGYMEVLTRHLPEVFADFAPDFVLYQAGVDPHAEDKLGRLALSDVGLAARDRFVVGEARRRGLAIASALGGGYGDDPRIVAARHAASMLAMADENARTLPSDLC</sequence>
<protein>
    <submittedName>
        <fullName evidence="4">Histone deacetylase</fullName>
    </submittedName>
</protein>
<dbReference type="PRINTS" id="PR01270">
    <property type="entry name" value="HDASUPER"/>
</dbReference>
<dbReference type="EMBL" id="JAQQXQ010000006">
    <property type="protein sequence ID" value="MDC8754899.1"/>
    <property type="molecule type" value="Genomic_DNA"/>
</dbReference>
<proteinExistence type="inferred from homology"/>
<evidence type="ECO:0000256" key="2">
    <source>
        <dbReference type="ARBA" id="ARBA00022801"/>
    </source>
</evidence>
<dbReference type="SUPFAM" id="SSF52768">
    <property type="entry name" value="Arginase/deacetylase"/>
    <property type="match status" value="1"/>
</dbReference>
<dbReference type="InterPro" id="IPR037138">
    <property type="entry name" value="His_deacetylse_dom_sf"/>
</dbReference>
<evidence type="ECO:0000259" key="3">
    <source>
        <dbReference type="Pfam" id="PF00850"/>
    </source>
</evidence>
<dbReference type="PANTHER" id="PTHR10625:SF19">
    <property type="entry name" value="HISTONE DEACETYLASE 12"/>
    <property type="match status" value="1"/>
</dbReference>
<dbReference type="RefSeq" id="WP_273678108.1">
    <property type="nucleotide sequence ID" value="NZ_JAQQXQ010000006.1"/>
</dbReference>
<feature type="domain" description="Histone deacetylase" evidence="3">
    <location>
        <begin position="23"/>
        <end position="278"/>
    </location>
</feature>
<dbReference type="InterPro" id="IPR023801">
    <property type="entry name" value="His_deacetylse_dom"/>
</dbReference>
<dbReference type="Gene3D" id="3.40.800.20">
    <property type="entry name" value="Histone deacetylase domain"/>
    <property type="match status" value="1"/>
</dbReference>
<gene>
    <name evidence="4" type="ORF">OIK40_09625</name>
</gene>
<evidence type="ECO:0000313" key="5">
    <source>
        <dbReference type="Proteomes" id="UP001216558"/>
    </source>
</evidence>
<dbReference type="InterPro" id="IPR000286">
    <property type="entry name" value="HDACs"/>
</dbReference>
<dbReference type="Proteomes" id="UP001216558">
    <property type="component" value="Unassembled WGS sequence"/>
</dbReference>
<dbReference type="PANTHER" id="PTHR10625">
    <property type="entry name" value="HISTONE DEACETYLASE HDAC1-RELATED"/>
    <property type="match status" value="1"/>
</dbReference>
<dbReference type="InterPro" id="IPR044150">
    <property type="entry name" value="HDAC_classIV"/>
</dbReference>
<organism evidence="4 5">
    <name type="scientific">Erythrobacter fulvus</name>
    <dbReference type="NCBI Taxonomy" id="2987523"/>
    <lineage>
        <taxon>Bacteria</taxon>
        <taxon>Pseudomonadati</taxon>
        <taxon>Pseudomonadota</taxon>
        <taxon>Alphaproteobacteria</taxon>
        <taxon>Sphingomonadales</taxon>
        <taxon>Erythrobacteraceae</taxon>
        <taxon>Erythrobacter/Porphyrobacter group</taxon>
        <taxon>Erythrobacter</taxon>
    </lineage>
</organism>
<reference evidence="4 5" key="1">
    <citation type="submission" date="2022-10" db="EMBL/GenBank/DDBJ databases">
        <title>Erythrobacter sp. sf7 Genome sequencing.</title>
        <authorList>
            <person name="Park S."/>
        </authorList>
    </citation>
    <scope>NUCLEOTIDE SEQUENCE [LARGE SCALE GENOMIC DNA]</scope>
    <source>
        <strain evidence="5">sf7</strain>
    </source>
</reference>
<keyword evidence="5" id="KW-1185">Reference proteome</keyword>
<dbReference type="CDD" id="cd09993">
    <property type="entry name" value="HDAC_classIV"/>
    <property type="match status" value="1"/>
</dbReference>